<comment type="caution">
    <text evidence="1">The sequence shown here is derived from an EMBL/GenBank/DDBJ whole genome shotgun (WGS) entry which is preliminary data.</text>
</comment>
<reference evidence="1" key="2">
    <citation type="submission" date="2023-03" db="EMBL/GenBank/DDBJ databases">
        <authorList>
            <person name="Inwood S.N."/>
            <person name="Skelly J.G."/>
            <person name="Guhlin J."/>
            <person name="Harrop T.W.R."/>
            <person name="Goldson S.G."/>
            <person name="Dearden P.K."/>
        </authorList>
    </citation>
    <scope>NUCLEOTIDE SEQUENCE</scope>
    <source>
        <strain evidence="1">Lincoln</strain>
        <tissue evidence="1">Whole body</tissue>
    </source>
</reference>
<reference evidence="1" key="1">
    <citation type="journal article" date="2023" name="bioRxiv">
        <title>Scaffold-level genome assemblies of two parasitoid biocontrol wasps reveal the parthenogenesis mechanism and an associated novel virus.</title>
        <authorList>
            <person name="Inwood S."/>
            <person name="Skelly J."/>
            <person name="Guhlin J."/>
            <person name="Harrop T."/>
            <person name="Goldson S."/>
            <person name="Dearden P."/>
        </authorList>
    </citation>
    <scope>NUCLEOTIDE SEQUENCE</scope>
    <source>
        <strain evidence="1">Lincoln</strain>
        <tissue evidence="1">Whole body</tissue>
    </source>
</reference>
<protein>
    <submittedName>
        <fullName evidence="1">Uncharacterized protein</fullName>
    </submittedName>
</protein>
<dbReference type="EMBL" id="JAQQBR010001831">
    <property type="protein sequence ID" value="KAK0168192.1"/>
    <property type="molecule type" value="Genomic_DNA"/>
</dbReference>
<organism evidence="1 2">
    <name type="scientific">Microctonus hyperodae</name>
    <name type="common">Parasitoid wasp</name>
    <dbReference type="NCBI Taxonomy" id="165561"/>
    <lineage>
        <taxon>Eukaryota</taxon>
        <taxon>Metazoa</taxon>
        <taxon>Ecdysozoa</taxon>
        <taxon>Arthropoda</taxon>
        <taxon>Hexapoda</taxon>
        <taxon>Insecta</taxon>
        <taxon>Pterygota</taxon>
        <taxon>Neoptera</taxon>
        <taxon>Endopterygota</taxon>
        <taxon>Hymenoptera</taxon>
        <taxon>Apocrita</taxon>
        <taxon>Ichneumonoidea</taxon>
        <taxon>Braconidae</taxon>
        <taxon>Euphorinae</taxon>
        <taxon>Microctonus</taxon>
    </lineage>
</organism>
<evidence type="ECO:0000313" key="1">
    <source>
        <dbReference type="EMBL" id="KAK0168192.1"/>
    </source>
</evidence>
<dbReference type="AlphaFoldDB" id="A0AA39KNT8"/>
<proteinExistence type="predicted"/>
<sequence length="213" mass="23514">MVGCLAATNAFPVNPKLDESQGNDVISRDACYGCFFRASNKPSGYPMLISMSDCANLYLNDDNYGHCQIYLKNATTNAESGANPTRIYCTFLECIREVNKNALIRNCANETMKMFPNLTPVNNVPQFAQLFVNTTACILAKTRCSGLNPITGAYQESTSGNSLNKFTIPIMNAIFVNSNYDINIIHLPFGNGIIDECAKYRNIEQATWPSVQC</sequence>
<dbReference type="Proteomes" id="UP001168972">
    <property type="component" value="Unassembled WGS sequence"/>
</dbReference>
<name>A0AA39KNT8_MICHY</name>
<accession>A0AA39KNT8</accession>
<evidence type="ECO:0000313" key="2">
    <source>
        <dbReference type="Proteomes" id="UP001168972"/>
    </source>
</evidence>
<gene>
    <name evidence="1" type="ORF">PV327_002017</name>
</gene>
<keyword evidence="2" id="KW-1185">Reference proteome</keyword>